<dbReference type="EMBL" id="JANPWB010000011">
    <property type="protein sequence ID" value="KAJ1131203.1"/>
    <property type="molecule type" value="Genomic_DNA"/>
</dbReference>
<feature type="compositionally biased region" description="Basic and acidic residues" evidence="1">
    <location>
        <begin position="1"/>
        <end position="16"/>
    </location>
</feature>
<protein>
    <submittedName>
        <fullName evidence="2">Uncharacterized protein</fullName>
    </submittedName>
</protein>
<feature type="non-terminal residue" evidence="2">
    <location>
        <position position="1"/>
    </location>
</feature>
<dbReference type="Proteomes" id="UP001066276">
    <property type="component" value="Chromosome 7"/>
</dbReference>
<evidence type="ECO:0000256" key="1">
    <source>
        <dbReference type="SAM" id="MobiDB-lite"/>
    </source>
</evidence>
<feature type="compositionally biased region" description="Basic and acidic residues" evidence="1">
    <location>
        <begin position="25"/>
        <end position="61"/>
    </location>
</feature>
<name>A0AAV7PZA1_PLEWA</name>
<evidence type="ECO:0000313" key="2">
    <source>
        <dbReference type="EMBL" id="KAJ1131203.1"/>
    </source>
</evidence>
<gene>
    <name evidence="2" type="ORF">NDU88_009542</name>
</gene>
<organism evidence="2 3">
    <name type="scientific">Pleurodeles waltl</name>
    <name type="common">Iberian ribbed newt</name>
    <dbReference type="NCBI Taxonomy" id="8319"/>
    <lineage>
        <taxon>Eukaryota</taxon>
        <taxon>Metazoa</taxon>
        <taxon>Chordata</taxon>
        <taxon>Craniata</taxon>
        <taxon>Vertebrata</taxon>
        <taxon>Euteleostomi</taxon>
        <taxon>Amphibia</taxon>
        <taxon>Batrachia</taxon>
        <taxon>Caudata</taxon>
        <taxon>Salamandroidea</taxon>
        <taxon>Salamandridae</taxon>
        <taxon>Pleurodelinae</taxon>
        <taxon>Pleurodeles</taxon>
    </lineage>
</organism>
<keyword evidence="3" id="KW-1185">Reference proteome</keyword>
<reference evidence="2" key="1">
    <citation type="journal article" date="2022" name="bioRxiv">
        <title>Sequencing and chromosome-scale assembly of the giantPleurodeles waltlgenome.</title>
        <authorList>
            <person name="Brown T."/>
            <person name="Elewa A."/>
            <person name="Iarovenko S."/>
            <person name="Subramanian E."/>
            <person name="Araus A.J."/>
            <person name="Petzold A."/>
            <person name="Susuki M."/>
            <person name="Suzuki K.-i.T."/>
            <person name="Hayashi T."/>
            <person name="Toyoda A."/>
            <person name="Oliveira C."/>
            <person name="Osipova E."/>
            <person name="Leigh N.D."/>
            <person name="Simon A."/>
            <person name="Yun M.H."/>
        </authorList>
    </citation>
    <scope>NUCLEOTIDE SEQUENCE</scope>
    <source>
        <strain evidence="2">20211129_DDA</strain>
        <tissue evidence="2">Liver</tissue>
    </source>
</reference>
<feature type="region of interest" description="Disordered" evidence="1">
    <location>
        <begin position="1"/>
        <end position="61"/>
    </location>
</feature>
<proteinExistence type="predicted"/>
<evidence type="ECO:0000313" key="3">
    <source>
        <dbReference type="Proteomes" id="UP001066276"/>
    </source>
</evidence>
<comment type="caution">
    <text evidence="2">The sequence shown here is derived from an EMBL/GenBank/DDBJ whole genome shotgun (WGS) entry which is preliminary data.</text>
</comment>
<dbReference type="AlphaFoldDB" id="A0AAV7PZA1"/>
<accession>A0AAV7PZA1</accession>
<sequence>EKKATRRDNRGGRTNEGDAEVGESTEEKVVERAEESGERSSEAERAWETEIPPRHRRDVAT</sequence>
<feature type="non-terminal residue" evidence="2">
    <location>
        <position position="61"/>
    </location>
</feature>